<reference evidence="5" key="1">
    <citation type="submission" date="2022-09" db="EMBL/GenBank/DDBJ databases">
        <title>Intensive care unit water sources are persistently colonized with multi-drug resistant bacteria and are the site of extensive horizontal gene transfer of antibiotic resistance genes.</title>
        <authorList>
            <person name="Diorio-Toth L."/>
        </authorList>
    </citation>
    <scope>NUCLEOTIDE SEQUENCE</scope>
    <source>
        <strain evidence="5">GD03947</strain>
    </source>
</reference>
<dbReference type="Gene3D" id="1.20.120.530">
    <property type="entry name" value="GntR ligand-binding domain-like"/>
    <property type="match status" value="1"/>
</dbReference>
<comment type="caution">
    <text evidence="5">The sequence shown here is derived from an EMBL/GenBank/DDBJ whole genome shotgun (WGS) entry which is preliminary data.</text>
</comment>
<sequence>MTEGAPRAKPQANALAEQIYLRLKQEIFEYRLLPHDRFSETELAARYQVSRTPVRDALYRLEREGYLEVEFRRGWTVKPLDFEQIDELYELRILLECTAVERICSLAAVAHVLSPLKAIWSVPEDQRQHGMQDVADLDEAFHSALMSAAGNKEMARVHAEVCDRIRIVRRLDFYKSARIEETYNEHARLLAALASRRKAEAQLMLRSHIEHSKIEVRKISLAMLAAARNTSIGLI</sequence>
<dbReference type="SUPFAM" id="SSF48008">
    <property type="entry name" value="GntR ligand-binding domain-like"/>
    <property type="match status" value="1"/>
</dbReference>
<dbReference type="InterPro" id="IPR036388">
    <property type="entry name" value="WH-like_DNA-bd_sf"/>
</dbReference>
<dbReference type="EMBL" id="JAOCAE010000031">
    <property type="protein sequence ID" value="MDH1238818.1"/>
    <property type="molecule type" value="Genomic_DNA"/>
</dbReference>
<dbReference type="PANTHER" id="PTHR43537">
    <property type="entry name" value="TRANSCRIPTIONAL REGULATOR, GNTR FAMILY"/>
    <property type="match status" value="1"/>
</dbReference>
<dbReference type="CDD" id="cd07377">
    <property type="entry name" value="WHTH_GntR"/>
    <property type="match status" value="1"/>
</dbReference>
<dbReference type="PRINTS" id="PR00035">
    <property type="entry name" value="HTHGNTR"/>
</dbReference>
<dbReference type="Pfam" id="PF00392">
    <property type="entry name" value="GntR"/>
    <property type="match status" value="1"/>
</dbReference>
<dbReference type="InterPro" id="IPR036390">
    <property type="entry name" value="WH_DNA-bd_sf"/>
</dbReference>
<dbReference type="InterPro" id="IPR000524">
    <property type="entry name" value="Tscrpt_reg_HTH_GntR"/>
</dbReference>
<feature type="domain" description="HTH gntR-type" evidence="4">
    <location>
        <begin position="13"/>
        <end position="80"/>
    </location>
</feature>
<dbReference type="PANTHER" id="PTHR43537:SF45">
    <property type="entry name" value="GNTR FAMILY REGULATORY PROTEIN"/>
    <property type="match status" value="1"/>
</dbReference>
<evidence type="ECO:0000256" key="3">
    <source>
        <dbReference type="ARBA" id="ARBA00023163"/>
    </source>
</evidence>
<keyword evidence="2" id="KW-0238">DNA-binding</keyword>
<dbReference type="AlphaFoldDB" id="A0AA42PDJ6"/>
<name>A0AA42PDJ6_STUST</name>
<dbReference type="InterPro" id="IPR008920">
    <property type="entry name" value="TF_FadR/GntR_C"/>
</dbReference>
<dbReference type="PROSITE" id="PS50949">
    <property type="entry name" value="HTH_GNTR"/>
    <property type="match status" value="1"/>
</dbReference>
<evidence type="ECO:0000313" key="6">
    <source>
        <dbReference type="Proteomes" id="UP001158500"/>
    </source>
</evidence>
<proteinExistence type="predicted"/>
<dbReference type="SUPFAM" id="SSF46785">
    <property type="entry name" value="Winged helix' DNA-binding domain"/>
    <property type="match status" value="1"/>
</dbReference>
<keyword evidence="1" id="KW-0805">Transcription regulation</keyword>
<evidence type="ECO:0000256" key="1">
    <source>
        <dbReference type="ARBA" id="ARBA00023015"/>
    </source>
</evidence>
<evidence type="ECO:0000313" key="5">
    <source>
        <dbReference type="EMBL" id="MDH1238818.1"/>
    </source>
</evidence>
<dbReference type="RefSeq" id="WP_042921338.1">
    <property type="nucleotide sequence ID" value="NZ_JAOCAE010000031.1"/>
</dbReference>
<protein>
    <submittedName>
        <fullName evidence="5">GntR family transcriptional regulator</fullName>
    </submittedName>
</protein>
<dbReference type="Gene3D" id="1.10.10.10">
    <property type="entry name" value="Winged helix-like DNA-binding domain superfamily/Winged helix DNA-binding domain"/>
    <property type="match status" value="1"/>
</dbReference>
<keyword evidence="3" id="KW-0804">Transcription</keyword>
<dbReference type="InterPro" id="IPR011711">
    <property type="entry name" value="GntR_C"/>
</dbReference>
<dbReference type="SMART" id="SM00345">
    <property type="entry name" value="HTH_GNTR"/>
    <property type="match status" value="1"/>
</dbReference>
<dbReference type="Proteomes" id="UP001158500">
    <property type="component" value="Unassembled WGS sequence"/>
</dbReference>
<dbReference type="SMART" id="SM00895">
    <property type="entry name" value="FCD"/>
    <property type="match status" value="1"/>
</dbReference>
<organism evidence="5 6">
    <name type="scientific">Stutzerimonas stutzeri</name>
    <name type="common">Pseudomonas stutzeri</name>
    <dbReference type="NCBI Taxonomy" id="316"/>
    <lineage>
        <taxon>Bacteria</taxon>
        <taxon>Pseudomonadati</taxon>
        <taxon>Pseudomonadota</taxon>
        <taxon>Gammaproteobacteria</taxon>
        <taxon>Pseudomonadales</taxon>
        <taxon>Pseudomonadaceae</taxon>
        <taxon>Stutzerimonas</taxon>
    </lineage>
</organism>
<evidence type="ECO:0000256" key="2">
    <source>
        <dbReference type="ARBA" id="ARBA00023125"/>
    </source>
</evidence>
<accession>A0AA42PDJ6</accession>
<gene>
    <name evidence="5" type="ORF">N5C32_22590</name>
</gene>
<dbReference type="GO" id="GO:0003677">
    <property type="term" value="F:DNA binding"/>
    <property type="evidence" value="ECO:0007669"/>
    <property type="project" value="UniProtKB-KW"/>
</dbReference>
<dbReference type="GO" id="GO:0003700">
    <property type="term" value="F:DNA-binding transcription factor activity"/>
    <property type="evidence" value="ECO:0007669"/>
    <property type="project" value="InterPro"/>
</dbReference>
<dbReference type="Pfam" id="PF07729">
    <property type="entry name" value="FCD"/>
    <property type="match status" value="1"/>
</dbReference>
<evidence type="ECO:0000259" key="4">
    <source>
        <dbReference type="PROSITE" id="PS50949"/>
    </source>
</evidence>